<proteinExistence type="predicted"/>
<evidence type="ECO:0000313" key="1">
    <source>
        <dbReference type="EMBL" id="RDI98146.1"/>
    </source>
</evidence>
<name>A0A370K678_9GAMM</name>
<evidence type="ECO:0000313" key="2">
    <source>
        <dbReference type="Proteomes" id="UP000254711"/>
    </source>
</evidence>
<gene>
    <name evidence="1" type="ORF">DVT68_13785</name>
</gene>
<dbReference type="RefSeq" id="WP_114825664.1">
    <property type="nucleotide sequence ID" value="NZ_QQSY01000003.1"/>
</dbReference>
<keyword evidence="2" id="KW-1185">Reference proteome</keyword>
<organism evidence="1 2">
    <name type="scientific">Dyella solisilvae</name>
    <dbReference type="NCBI Taxonomy" id="1920168"/>
    <lineage>
        <taxon>Bacteria</taxon>
        <taxon>Pseudomonadati</taxon>
        <taxon>Pseudomonadota</taxon>
        <taxon>Gammaproteobacteria</taxon>
        <taxon>Lysobacterales</taxon>
        <taxon>Rhodanobacteraceae</taxon>
        <taxon>Dyella</taxon>
    </lineage>
</organism>
<dbReference type="AlphaFoldDB" id="A0A370K678"/>
<dbReference type="Proteomes" id="UP000254711">
    <property type="component" value="Unassembled WGS sequence"/>
</dbReference>
<sequence>MRLVRVGVANKTVASIVLAVDVASSGADWRAQFICAHVVAALRPSLHRRALADAHVVRVLSITRLQLATGRRSYVDLICLERLRG</sequence>
<comment type="caution">
    <text evidence="1">The sequence shown here is derived from an EMBL/GenBank/DDBJ whole genome shotgun (WGS) entry which is preliminary data.</text>
</comment>
<accession>A0A370K678</accession>
<reference evidence="1 2" key="1">
    <citation type="submission" date="2018-07" db="EMBL/GenBank/DDBJ databases">
        <title>Dyella solisilvae sp. nov., isolated from the pine and broad-leaved mixed forest soil.</title>
        <authorList>
            <person name="Gao Z."/>
            <person name="Qiu L."/>
        </authorList>
    </citation>
    <scope>NUCLEOTIDE SEQUENCE [LARGE SCALE GENOMIC DNA]</scope>
    <source>
        <strain evidence="1 2">DHG54</strain>
    </source>
</reference>
<protein>
    <submittedName>
        <fullName evidence="1">Uncharacterized protein</fullName>
    </submittedName>
</protein>
<dbReference type="EMBL" id="QQSY01000003">
    <property type="protein sequence ID" value="RDI98146.1"/>
    <property type="molecule type" value="Genomic_DNA"/>
</dbReference>